<dbReference type="InterPro" id="IPR014973">
    <property type="entry name" value="DUF1835"/>
</dbReference>
<dbReference type="InterPro" id="IPR022123">
    <property type="entry name" value="DUF3658"/>
</dbReference>
<evidence type="ECO:0000313" key="4">
    <source>
        <dbReference type="Proteomes" id="UP000037267"/>
    </source>
</evidence>
<evidence type="ECO:0000313" key="3">
    <source>
        <dbReference type="EMBL" id="KNF10208.1"/>
    </source>
</evidence>
<feature type="domain" description="DUF1835" evidence="1">
    <location>
        <begin position="5"/>
        <end position="128"/>
    </location>
</feature>
<dbReference type="EMBL" id="LGSS01000001">
    <property type="protein sequence ID" value="KNF10208.1"/>
    <property type="molecule type" value="Genomic_DNA"/>
</dbReference>
<proteinExistence type="predicted"/>
<protein>
    <recommendedName>
        <fullName evidence="5">DUF1835 domain-containing protein</fullName>
    </recommendedName>
</protein>
<dbReference type="Proteomes" id="UP000037267">
    <property type="component" value="Unassembled WGS sequence"/>
</dbReference>
<evidence type="ECO:0000259" key="1">
    <source>
        <dbReference type="Pfam" id="PF08874"/>
    </source>
</evidence>
<evidence type="ECO:0008006" key="5">
    <source>
        <dbReference type="Google" id="ProtNLM"/>
    </source>
</evidence>
<reference evidence="4" key="1">
    <citation type="submission" date="2015-07" db="EMBL/GenBank/DDBJ databases">
        <title>Draft genome sequence of the purine-degrading Gottschalkia purinilyticum DSM 1384 (formerly Clostridium purinilyticum).</title>
        <authorList>
            <person name="Poehlein A."/>
            <person name="Schiel-Bengelsdorf B."/>
            <person name="Bengelsdorf F.R."/>
            <person name="Daniel R."/>
            <person name="Duerre P."/>
        </authorList>
    </citation>
    <scope>NUCLEOTIDE SEQUENCE [LARGE SCALE GENOMIC DNA]</scope>
    <source>
        <strain evidence="4">DSM 1384</strain>
    </source>
</reference>
<organism evidence="3 4">
    <name type="scientific">Gottschalkia purinilytica</name>
    <name type="common">Clostridium purinilyticum</name>
    <dbReference type="NCBI Taxonomy" id="1503"/>
    <lineage>
        <taxon>Bacteria</taxon>
        <taxon>Bacillati</taxon>
        <taxon>Bacillota</taxon>
        <taxon>Tissierellia</taxon>
        <taxon>Tissierellales</taxon>
        <taxon>Gottschalkiaceae</taxon>
        <taxon>Gottschalkia</taxon>
    </lineage>
</organism>
<gene>
    <name evidence="3" type="ORF">CLPU_1c03730</name>
</gene>
<sequence>MGKVIHIVFSESAEVIFKYAINREKSIVGDKVISFYDNLSNGVIDNPINIDDRVNLLKERNEQYSYIHNNDIDKLKENYDKLYNKISKINDNDTIYLWYGQYDKEICGMIYVLHLLKDKSVNIYTVDVSDIIVRYSKSIILVKSPGGIAPENLDKYMKDARKIDSVEYQNSLNQWEILTKEKSVLRTYRNGKVESVSEDYFDKDILKFTDREYIKSIVVVGNIISNSEIGITDDYIFWRIIQLVNSGKINFKGNFGVIGEMDICISDEGLSYLSKYPKEMEYWNKIKQDLEKSKKFIDDIKNQGRMEERISIAKKLLDVLDIETIAEKTELTIDQIKNFYK</sequence>
<dbReference type="Pfam" id="PF12395">
    <property type="entry name" value="DUF3658"/>
    <property type="match status" value="1"/>
</dbReference>
<comment type="caution">
    <text evidence="3">The sequence shown here is derived from an EMBL/GenBank/DDBJ whole genome shotgun (WGS) entry which is preliminary data.</text>
</comment>
<dbReference type="AlphaFoldDB" id="A0A0L0WFF1"/>
<evidence type="ECO:0000259" key="2">
    <source>
        <dbReference type="Pfam" id="PF12395"/>
    </source>
</evidence>
<accession>A0A0L0WFF1</accession>
<name>A0A0L0WFF1_GOTPU</name>
<dbReference type="PATRIC" id="fig|1503.3.peg.1251"/>
<dbReference type="RefSeq" id="WP_050353926.1">
    <property type="nucleotide sequence ID" value="NZ_LGSS01000001.1"/>
</dbReference>
<keyword evidence="4" id="KW-1185">Reference proteome</keyword>
<feature type="domain" description="DUF3658" evidence="2">
    <location>
        <begin position="157"/>
        <end position="260"/>
    </location>
</feature>
<dbReference type="Pfam" id="PF08874">
    <property type="entry name" value="DUF1835"/>
    <property type="match status" value="1"/>
</dbReference>